<dbReference type="Proteomes" id="UP000652761">
    <property type="component" value="Unassembled WGS sequence"/>
</dbReference>
<accession>A0A843W5P9</accession>
<proteinExistence type="predicted"/>
<feature type="non-terminal residue" evidence="1">
    <location>
        <position position="1"/>
    </location>
</feature>
<dbReference type="EMBL" id="NMUH01003261">
    <property type="protein sequence ID" value="MQM04649.1"/>
    <property type="molecule type" value="Genomic_DNA"/>
</dbReference>
<dbReference type="AlphaFoldDB" id="A0A843W5P9"/>
<reference evidence="1" key="1">
    <citation type="submission" date="2017-07" db="EMBL/GenBank/DDBJ databases">
        <title>Taro Niue Genome Assembly and Annotation.</title>
        <authorList>
            <person name="Atibalentja N."/>
            <person name="Keating K."/>
            <person name="Fields C.J."/>
        </authorList>
    </citation>
    <scope>NUCLEOTIDE SEQUENCE</scope>
    <source>
        <strain evidence="1">Niue_2</strain>
        <tissue evidence="1">Leaf</tissue>
    </source>
</reference>
<sequence length="108" mass="10884">MMSSVGYTNAVNIVSLKRCGGRRWTGSGLPSFVAVARGAGSPPTTGSGGGGGGVGVYVAAEQLRTQLGQLQAESEAARSKEKTSLMLDASNCTIGEGKSACNFRLGGE</sequence>
<evidence type="ECO:0000313" key="1">
    <source>
        <dbReference type="EMBL" id="MQM04649.1"/>
    </source>
</evidence>
<name>A0A843W5P9_COLES</name>
<comment type="caution">
    <text evidence="1">The sequence shown here is derived from an EMBL/GenBank/DDBJ whole genome shotgun (WGS) entry which is preliminary data.</text>
</comment>
<organism evidence="1 2">
    <name type="scientific">Colocasia esculenta</name>
    <name type="common">Wild taro</name>
    <name type="synonym">Arum esculentum</name>
    <dbReference type="NCBI Taxonomy" id="4460"/>
    <lineage>
        <taxon>Eukaryota</taxon>
        <taxon>Viridiplantae</taxon>
        <taxon>Streptophyta</taxon>
        <taxon>Embryophyta</taxon>
        <taxon>Tracheophyta</taxon>
        <taxon>Spermatophyta</taxon>
        <taxon>Magnoliopsida</taxon>
        <taxon>Liliopsida</taxon>
        <taxon>Araceae</taxon>
        <taxon>Aroideae</taxon>
        <taxon>Colocasieae</taxon>
        <taxon>Colocasia</taxon>
    </lineage>
</organism>
<gene>
    <name evidence="1" type="ORF">Taro_037453</name>
</gene>
<keyword evidence="2" id="KW-1185">Reference proteome</keyword>
<evidence type="ECO:0000313" key="2">
    <source>
        <dbReference type="Proteomes" id="UP000652761"/>
    </source>
</evidence>
<protein>
    <submittedName>
        <fullName evidence="1">Uncharacterized protein</fullName>
    </submittedName>
</protein>